<reference evidence="1" key="1">
    <citation type="submission" date="2013-04" db="EMBL/GenBank/DDBJ databases">
        <title>The genome sequencing project of 58 acetic acid bacteria.</title>
        <authorList>
            <person name="Okamoto-Kainuma A."/>
            <person name="Ishikawa M."/>
            <person name="Umino S."/>
            <person name="Koizumi Y."/>
            <person name="Shiwa Y."/>
            <person name="Yoshikawa H."/>
            <person name="Matsutani M."/>
            <person name="Matsushita K."/>
        </authorList>
    </citation>
    <scope>NUCLEOTIDE SEQUENCE</scope>
    <source>
        <strain evidence="1">NRIC 0228</strain>
    </source>
</reference>
<dbReference type="RefSeq" id="WP_174694712.1">
    <property type="nucleotide sequence ID" value="NZ_BAQW01000013.1"/>
</dbReference>
<evidence type="ECO:0000313" key="2">
    <source>
        <dbReference type="Proteomes" id="UP001061070"/>
    </source>
</evidence>
<protein>
    <recommendedName>
        <fullName evidence="3">Phage protein</fullName>
    </recommendedName>
</protein>
<evidence type="ECO:0000313" key="1">
    <source>
        <dbReference type="EMBL" id="GBR15546.1"/>
    </source>
</evidence>
<organism evidence="1 2">
    <name type="scientific">Gluconobacter frateurii NRIC 0228</name>
    <dbReference type="NCBI Taxonomy" id="1307946"/>
    <lineage>
        <taxon>Bacteria</taxon>
        <taxon>Pseudomonadati</taxon>
        <taxon>Pseudomonadota</taxon>
        <taxon>Alphaproteobacteria</taxon>
        <taxon>Acetobacterales</taxon>
        <taxon>Acetobacteraceae</taxon>
        <taxon>Gluconobacter</taxon>
    </lineage>
</organism>
<gene>
    <name evidence="1" type="ORF">AA0228_2541</name>
</gene>
<dbReference type="EMBL" id="BAQW01000013">
    <property type="protein sequence ID" value="GBR15546.1"/>
    <property type="molecule type" value="Genomic_DNA"/>
</dbReference>
<proteinExistence type="predicted"/>
<name>A0ABQ0QEB7_9PROT</name>
<comment type="caution">
    <text evidence="1">The sequence shown here is derived from an EMBL/GenBank/DDBJ whole genome shotgun (WGS) entry which is preliminary data.</text>
</comment>
<accession>A0ABQ0QEB7</accession>
<sequence length="105" mass="10894">MSIPSEITLPDGRKLGLKEIDPGDMLDLIEAAGSAMSGAAAGAWLGYAQMIATVTSIDGVPVQFPVTKDEVKDLARKIGNGGIVELQKTLAPEKADEAAKDTAKN</sequence>
<keyword evidence="2" id="KW-1185">Reference proteome</keyword>
<evidence type="ECO:0008006" key="3">
    <source>
        <dbReference type="Google" id="ProtNLM"/>
    </source>
</evidence>
<dbReference type="Proteomes" id="UP001061070">
    <property type="component" value="Unassembled WGS sequence"/>
</dbReference>